<feature type="coiled-coil region" evidence="1">
    <location>
        <begin position="206"/>
        <end position="276"/>
    </location>
</feature>
<feature type="coiled-coil region" evidence="1">
    <location>
        <begin position="384"/>
        <end position="664"/>
    </location>
</feature>
<dbReference type="EMBL" id="JAHDVG010000476">
    <property type="protein sequence ID" value="KAH1175781.1"/>
    <property type="molecule type" value="Genomic_DNA"/>
</dbReference>
<dbReference type="InterPro" id="IPR031476">
    <property type="entry name" value="DUF4686"/>
</dbReference>
<dbReference type="InterPro" id="IPR052825">
    <property type="entry name" value="CCD-Prefoldin_beta-like"/>
</dbReference>
<feature type="region of interest" description="Disordered" evidence="2">
    <location>
        <begin position="1178"/>
        <end position="1205"/>
    </location>
</feature>
<feature type="compositionally biased region" description="Polar residues" evidence="2">
    <location>
        <begin position="1191"/>
        <end position="1205"/>
    </location>
</feature>
<name>A0A9D3XA42_9SAUR</name>
<dbReference type="AlphaFoldDB" id="A0A9D3XA42"/>
<gene>
    <name evidence="3" type="ORF">KIL84_022306</name>
</gene>
<evidence type="ECO:0000313" key="4">
    <source>
        <dbReference type="Proteomes" id="UP000827986"/>
    </source>
</evidence>
<organism evidence="3 4">
    <name type="scientific">Mauremys mutica</name>
    <name type="common">yellowpond turtle</name>
    <dbReference type="NCBI Taxonomy" id="74926"/>
    <lineage>
        <taxon>Eukaryota</taxon>
        <taxon>Metazoa</taxon>
        <taxon>Chordata</taxon>
        <taxon>Craniata</taxon>
        <taxon>Vertebrata</taxon>
        <taxon>Euteleostomi</taxon>
        <taxon>Archelosauria</taxon>
        <taxon>Testudinata</taxon>
        <taxon>Testudines</taxon>
        <taxon>Cryptodira</taxon>
        <taxon>Durocryptodira</taxon>
        <taxon>Testudinoidea</taxon>
        <taxon>Geoemydidae</taxon>
        <taxon>Geoemydinae</taxon>
        <taxon>Mauremys</taxon>
    </lineage>
</organism>
<feature type="coiled-coil region" evidence="1">
    <location>
        <begin position="819"/>
        <end position="982"/>
    </location>
</feature>
<dbReference type="PANTHER" id="PTHR34479">
    <property type="entry name" value="COILED-COIL DOMAIN-CONTAINING PROTEIN 30"/>
    <property type="match status" value="1"/>
</dbReference>
<keyword evidence="4" id="KW-1185">Reference proteome</keyword>
<feature type="region of interest" description="Disordered" evidence="2">
    <location>
        <begin position="1"/>
        <end position="36"/>
    </location>
</feature>
<keyword evidence="1" id="KW-0175">Coiled coil</keyword>
<feature type="coiled-coil region" evidence="1">
    <location>
        <begin position="1033"/>
        <end position="1088"/>
    </location>
</feature>
<comment type="caution">
    <text evidence="3">The sequence shown here is derived from an EMBL/GenBank/DDBJ whole genome shotgun (WGS) entry which is preliminary data.</text>
</comment>
<feature type="coiled-coil region" evidence="1">
    <location>
        <begin position="68"/>
        <end position="134"/>
    </location>
</feature>
<evidence type="ECO:0000256" key="1">
    <source>
        <dbReference type="SAM" id="Coils"/>
    </source>
</evidence>
<dbReference type="PANTHER" id="PTHR34479:SF1">
    <property type="entry name" value="COILED-COIL DOMAIN-CONTAINING PROTEIN 30"/>
    <property type="match status" value="1"/>
</dbReference>
<evidence type="ECO:0008006" key="5">
    <source>
        <dbReference type="Google" id="ProtNLM"/>
    </source>
</evidence>
<dbReference type="Pfam" id="PF15742">
    <property type="entry name" value="DUF4686"/>
    <property type="match status" value="1"/>
</dbReference>
<accession>A0A9D3XA42</accession>
<sequence>MTPVAPPPAVPSAAPGAQAAAAASRPRRMEEPAREKVQVEDILERLKEEGINPSASADEQLCYVWQLFLRNEDKLRSASQDLENLRQQQAEEMREVENYVGHVRSLTAERDAFTTEFEKENEQLRIEFTQLQLQQEAQLKEVEEMLEQEGLSEIAHSSPSEQIAYLLVERTTLLEKLEIADQKLDSHSYIDGLCAAQLQDKFDHIHQTLEDELQQQRESMQHTKETMNKSHNEELEREKVLRKRVERDLDEAARRLQMAHEEIRRLTDELDMQKKEQSKLDPALRLASQTSESWREEMNKLKDSDRTELQKAMEHNNRLDKEILALRSRVRSLDSERKVFLELMQDKKDPARFEEDCAIDKADSGQERRDQNNETVHKRCRKVIDDIEGRNFQLLHKLQKLQREHEDLVERNEELESILGETQNQTREEREHLEGEIEGLHRKITSLETELLKAQMNKTEASMKDQETTKKVQNFQEMLKSHQEKVEVLESKLSEERDWRKQLASDLEKTQKALKAEKKELNNSKSELVSLYNELQNLRGAAEERDFLNVTHEKLQQENTLLETKVSKLSQECEQLNQLVMKQKIDENFTSETTYEELMTKARILEEQIQILGGEREQLCTKLLESNKKTKELEKEVKGSNEEKQLLLEENAQLRQDILATREEFHSKIEEAVSIKSETRQENQPLKPQSSECNTALNMSIKQYLSGERLLQQHQEEMQQLRQDFHRVQNLCSSAEKELRYEREKNLDLKKHNILLQQESTKVKAELRQVQLKLTDSTKMCSSLTVQWEHSQQKVKELELELLKHSQSSKLQSSLQEKLALEKSRATDAEKKVLELQQKLKESHHQLRLTETHVLGRKQMEEELKEAQERETQLRRQLQEEQRKRKLLDQHAEELQQQLRHSHETETLLAKTQAELQVRFQQQEAQLHILEDEKKTASDEHLHCQKTNQNLSEQLSLLQQEKEILHEEYDRLLKQLDIYVRKHNERQVRHKAKLRRAKETFVHEVKQRDVRIKQLESEIALSRSQAGKEHALIRQITTENENLLQEKRELLQQLNEQEEVGQNNKWIISTIQNRVQFLDEENKRLQESTLQLSSQVGILERTLRNIQTHSLEDFGSIGFSECQLLSKMLPRPNTSFSATGLPNSLGILRAIQDVKPEEGTKTPKSLFSLSPSQPSEIGYLNVASPGDRTNFPMQPQSPSFSCNSV</sequence>
<feature type="compositionally biased region" description="Low complexity" evidence="2">
    <location>
        <begin position="11"/>
        <end position="24"/>
    </location>
</feature>
<proteinExistence type="predicted"/>
<feature type="coiled-coil region" evidence="1">
    <location>
        <begin position="704"/>
        <end position="738"/>
    </location>
</feature>
<feature type="coiled-coil region" evidence="1">
    <location>
        <begin position="309"/>
        <end position="336"/>
    </location>
</feature>
<feature type="compositionally biased region" description="Basic and acidic residues" evidence="2">
    <location>
        <begin position="27"/>
        <end position="36"/>
    </location>
</feature>
<dbReference type="OrthoDB" id="10007527at2759"/>
<protein>
    <recommendedName>
        <fullName evidence="5">Coiled-coil domain-containing protein 30</fullName>
    </recommendedName>
</protein>
<evidence type="ECO:0000313" key="3">
    <source>
        <dbReference type="EMBL" id="KAH1175781.1"/>
    </source>
</evidence>
<feature type="compositionally biased region" description="Pro residues" evidence="2">
    <location>
        <begin position="1"/>
        <end position="10"/>
    </location>
</feature>
<evidence type="ECO:0000256" key="2">
    <source>
        <dbReference type="SAM" id="MobiDB-lite"/>
    </source>
</evidence>
<reference evidence="3" key="1">
    <citation type="submission" date="2021-09" db="EMBL/GenBank/DDBJ databases">
        <title>The genome of Mauremys mutica provides insights into the evolution of semi-aquatic lifestyle.</title>
        <authorList>
            <person name="Gong S."/>
            <person name="Gao Y."/>
        </authorList>
    </citation>
    <scope>NUCLEOTIDE SEQUENCE</scope>
    <source>
        <strain evidence="3">MM-2020</strain>
        <tissue evidence="3">Muscle</tissue>
    </source>
</reference>
<dbReference type="Proteomes" id="UP000827986">
    <property type="component" value="Unassembled WGS sequence"/>
</dbReference>